<accession>A0AAP0QR25</accession>
<proteinExistence type="predicted"/>
<evidence type="ECO:0000313" key="2">
    <source>
        <dbReference type="Proteomes" id="UP001428341"/>
    </source>
</evidence>
<protein>
    <submittedName>
        <fullName evidence="1">Uncharacterized protein</fullName>
    </submittedName>
</protein>
<gene>
    <name evidence="1" type="ORF">WN944_001733</name>
</gene>
<sequence>MEKELSDMRNLVEGVKVFPRVTKCKMLDLKTDVVVAEGRWLSSDLNALVHYIPLSSNTIRVCMDLAMPYMSTIEKSDGSTIAWLANRVVMFLAN</sequence>
<reference evidence="1 2" key="1">
    <citation type="submission" date="2024-05" db="EMBL/GenBank/DDBJ databases">
        <title>Haplotype-resolved chromosome-level genome assembly of Huyou (Citrus changshanensis).</title>
        <authorList>
            <person name="Miao C."/>
            <person name="Chen W."/>
            <person name="Wu Y."/>
            <person name="Wang L."/>
            <person name="Zhao S."/>
            <person name="Grierson D."/>
            <person name="Xu C."/>
            <person name="Chen K."/>
        </authorList>
    </citation>
    <scope>NUCLEOTIDE SEQUENCE [LARGE SCALE GENOMIC DNA]</scope>
    <source>
        <strain evidence="1">01-14</strain>
        <tissue evidence="1">Leaf</tissue>
    </source>
</reference>
<comment type="caution">
    <text evidence="1">The sequence shown here is derived from an EMBL/GenBank/DDBJ whole genome shotgun (WGS) entry which is preliminary data.</text>
</comment>
<evidence type="ECO:0000313" key="1">
    <source>
        <dbReference type="EMBL" id="KAK9209367.1"/>
    </source>
</evidence>
<name>A0AAP0QR25_9ROSI</name>
<dbReference type="EMBL" id="JBCGBO010000004">
    <property type="protein sequence ID" value="KAK9209367.1"/>
    <property type="molecule type" value="Genomic_DNA"/>
</dbReference>
<keyword evidence="2" id="KW-1185">Reference proteome</keyword>
<organism evidence="1 2">
    <name type="scientific">Citrus x changshan-huyou</name>
    <dbReference type="NCBI Taxonomy" id="2935761"/>
    <lineage>
        <taxon>Eukaryota</taxon>
        <taxon>Viridiplantae</taxon>
        <taxon>Streptophyta</taxon>
        <taxon>Embryophyta</taxon>
        <taxon>Tracheophyta</taxon>
        <taxon>Spermatophyta</taxon>
        <taxon>Magnoliopsida</taxon>
        <taxon>eudicotyledons</taxon>
        <taxon>Gunneridae</taxon>
        <taxon>Pentapetalae</taxon>
        <taxon>rosids</taxon>
        <taxon>malvids</taxon>
        <taxon>Sapindales</taxon>
        <taxon>Rutaceae</taxon>
        <taxon>Aurantioideae</taxon>
        <taxon>Citrus</taxon>
    </lineage>
</organism>
<dbReference type="Proteomes" id="UP001428341">
    <property type="component" value="Unassembled WGS sequence"/>
</dbReference>
<dbReference type="AlphaFoldDB" id="A0AAP0QR25"/>